<protein>
    <submittedName>
        <fullName evidence="7">Tribbles like protein 2</fullName>
    </submittedName>
</protein>
<comment type="similarity">
    <text evidence="2">Belongs to the protein kinase superfamily. CAMK Ser/Thr protein kinase family. Tribbles subfamily.</text>
</comment>
<gene>
    <name evidence="7" type="ORF">WH47_06215</name>
</gene>
<name>A0A0L7RJZ6_9HYME</name>
<dbReference type="STRING" id="597456.A0A0L7RJZ6"/>
<feature type="domain" description="Protein kinase" evidence="6">
    <location>
        <begin position="68"/>
        <end position="318"/>
    </location>
</feature>
<dbReference type="InterPro" id="IPR011009">
    <property type="entry name" value="Kinase-like_dom_sf"/>
</dbReference>
<evidence type="ECO:0000313" key="7">
    <source>
        <dbReference type="EMBL" id="KOC71154.1"/>
    </source>
</evidence>
<evidence type="ECO:0000256" key="4">
    <source>
        <dbReference type="SAM" id="MobiDB-lite"/>
    </source>
</evidence>
<dbReference type="PROSITE" id="PS50002">
    <property type="entry name" value="SH3"/>
    <property type="match status" value="2"/>
</dbReference>
<dbReference type="CDD" id="cd13976">
    <property type="entry name" value="PK_TRB"/>
    <property type="match status" value="1"/>
</dbReference>
<dbReference type="GO" id="GO:0032436">
    <property type="term" value="P:positive regulation of proteasomal ubiquitin-dependent protein catabolic process"/>
    <property type="evidence" value="ECO:0007669"/>
    <property type="project" value="TreeGrafter"/>
</dbReference>
<feature type="compositionally biased region" description="Polar residues" evidence="4">
    <location>
        <begin position="440"/>
        <end position="459"/>
    </location>
</feature>
<feature type="region of interest" description="Disordered" evidence="4">
    <location>
        <begin position="335"/>
        <end position="373"/>
    </location>
</feature>
<dbReference type="AlphaFoldDB" id="A0A0L7RJZ6"/>
<dbReference type="GO" id="GO:0031434">
    <property type="term" value="F:mitogen-activated protein kinase kinase binding"/>
    <property type="evidence" value="ECO:0007669"/>
    <property type="project" value="TreeGrafter"/>
</dbReference>
<feature type="domain" description="SH3" evidence="5">
    <location>
        <begin position="692"/>
        <end position="751"/>
    </location>
</feature>
<keyword evidence="1 3" id="KW-0728">SH3 domain</keyword>
<organism evidence="7 8">
    <name type="scientific">Habropoda laboriosa</name>
    <dbReference type="NCBI Taxonomy" id="597456"/>
    <lineage>
        <taxon>Eukaryota</taxon>
        <taxon>Metazoa</taxon>
        <taxon>Ecdysozoa</taxon>
        <taxon>Arthropoda</taxon>
        <taxon>Hexapoda</taxon>
        <taxon>Insecta</taxon>
        <taxon>Pterygota</taxon>
        <taxon>Neoptera</taxon>
        <taxon>Endopterygota</taxon>
        <taxon>Hymenoptera</taxon>
        <taxon>Apocrita</taxon>
        <taxon>Aculeata</taxon>
        <taxon>Apoidea</taxon>
        <taxon>Anthophila</taxon>
        <taxon>Apidae</taxon>
        <taxon>Habropoda</taxon>
    </lineage>
</organism>
<dbReference type="PRINTS" id="PR00452">
    <property type="entry name" value="SH3DOMAIN"/>
</dbReference>
<dbReference type="PRINTS" id="PR00499">
    <property type="entry name" value="P67PHOX"/>
</dbReference>
<evidence type="ECO:0000259" key="5">
    <source>
        <dbReference type="PROSITE" id="PS50002"/>
    </source>
</evidence>
<dbReference type="CDD" id="cd00174">
    <property type="entry name" value="SH3"/>
    <property type="match status" value="1"/>
</dbReference>
<proteinExistence type="inferred from homology"/>
<dbReference type="PANTHER" id="PTHR22961:SF13">
    <property type="entry name" value="TRIBBLES"/>
    <property type="match status" value="1"/>
</dbReference>
<dbReference type="Proteomes" id="UP000053825">
    <property type="component" value="Unassembled WGS sequence"/>
</dbReference>
<dbReference type="PANTHER" id="PTHR22961">
    <property type="entry name" value="SER/THR PROTEIN KINASE-TRB"/>
    <property type="match status" value="1"/>
</dbReference>
<dbReference type="InterPro" id="IPR024104">
    <property type="entry name" value="Tribbles/Ser_Thr_kinase_40"/>
</dbReference>
<evidence type="ECO:0000313" key="8">
    <source>
        <dbReference type="Proteomes" id="UP000053825"/>
    </source>
</evidence>
<dbReference type="InterPro" id="IPR000719">
    <property type="entry name" value="Prot_kinase_dom"/>
</dbReference>
<accession>A0A0L7RJZ6</accession>
<dbReference type="InterPro" id="IPR036028">
    <property type="entry name" value="SH3-like_dom_sf"/>
</dbReference>
<dbReference type="GO" id="GO:0005634">
    <property type="term" value="C:nucleus"/>
    <property type="evidence" value="ECO:0007669"/>
    <property type="project" value="TreeGrafter"/>
</dbReference>
<dbReference type="Gene3D" id="3.30.200.20">
    <property type="entry name" value="Phosphorylase Kinase, domain 1"/>
    <property type="match status" value="1"/>
</dbReference>
<dbReference type="GO" id="GO:0005524">
    <property type="term" value="F:ATP binding"/>
    <property type="evidence" value="ECO:0007669"/>
    <property type="project" value="InterPro"/>
</dbReference>
<feature type="region of interest" description="Disordered" evidence="4">
    <location>
        <begin position="422"/>
        <end position="459"/>
    </location>
</feature>
<dbReference type="SUPFAM" id="SSF56112">
    <property type="entry name" value="Protein kinase-like (PK-like)"/>
    <property type="match status" value="1"/>
</dbReference>
<reference evidence="7 8" key="1">
    <citation type="submission" date="2015-07" db="EMBL/GenBank/DDBJ databases">
        <title>The genome of Habropoda laboriosa.</title>
        <authorList>
            <person name="Pan H."/>
            <person name="Kapheim K."/>
        </authorList>
    </citation>
    <scope>NUCLEOTIDE SEQUENCE [LARGE SCALE GENOMIC DNA]</scope>
    <source>
        <strain evidence="7">0110345459</strain>
    </source>
</reference>
<keyword evidence="8" id="KW-1185">Reference proteome</keyword>
<evidence type="ECO:0000259" key="6">
    <source>
        <dbReference type="PROSITE" id="PS50011"/>
    </source>
</evidence>
<dbReference type="InterPro" id="IPR001452">
    <property type="entry name" value="SH3_domain"/>
</dbReference>
<dbReference type="FunFam" id="1.10.510.10:FF:000153">
    <property type="entry name" value="Tribbles homolog 2"/>
    <property type="match status" value="1"/>
</dbReference>
<feature type="domain" description="SH3" evidence="5">
    <location>
        <begin position="629"/>
        <end position="688"/>
    </location>
</feature>
<dbReference type="EMBL" id="KQ414578">
    <property type="protein sequence ID" value="KOC71154.1"/>
    <property type="molecule type" value="Genomic_DNA"/>
</dbReference>
<dbReference type="SUPFAM" id="SSF50044">
    <property type="entry name" value="SH3-domain"/>
    <property type="match status" value="2"/>
</dbReference>
<feature type="compositionally biased region" description="Polar residues" evidence="4">
    <location>
        <begin position="422"/>
        <end position="432"/>
    </location>
</feature>
<dbReference type="GO" id="GO:0004672">
    <property type="term" value="F:protein kinase activity"/>
    <property type="evidence" value="ECO:0007669"/>
    <property type="project" value="InterPro"/>
</dbReference>
<sequence length="757" mass="84427">MRVTAAIRQHPLHPQVARTNNGKFLVNPNNNQDIGQQPTSDETNSVPPVVFPSYEPLPTDHHGPTILGDRYLLLGPTEGSALYRCVDVHTSQHLVAKALTVGDKGCEALLQAHLRLEGTGATSGVAGVVEAPGGRRYLLLEGHHGDLHAYVRARRRLREPEARRLFRQAARAVATCHEYGVVLRDLKLRKFVFADEARTRLRLESLEDAVIVEGDDDKLTDRRGCPAYVAPEVLRSGRAYSGKAADIWSLGVLLYTMLVGRYPFNDAEHASLFAKISRGQFAVPEGLSPRARCLIRSLLRKEPSERPYAEDVPRHPWLAKPLRVCTANDALGFTLTQQPIQKKKPPPRPPPPKFNQNYSQTQKEKFKKPAKPTELLTNLFGRKRSEHSSTTQLNSQIQNAILRPENTNGSVCLIDFSPPGSPTFTTRSSSDGVSIDSFGSDGNSNPSAFTSSGNTSQTESAFEDDFDFFGTSTKKAPQNDPWQINSMTDPFGPLEVTNHNTLRSVKHVRDSCFFAFNTNNHTKNQVPANQASLKTTQSMPTIIRVKPPKPPAPKILQKKVEQKINHIETKSRCSNKTTVPFTKSLTRDLTNSWQVDSKDSASLPMPTIPAPAPPPEYLREINNDLFMNNEEPYGIALYDFPLIHTGDLPFKEGERIYLIRKINDDWMEGRVGSQHGIFPTNFIDIKIPLPGVPDNVVTAIYPFKGETTEDLTFDEGEKITVLSRISQNWLYGECKGRKGQFPENYVNRIPCNVPLSY</sequence>
<dbReference type="PROSITE" id="PS50011">
    <property type="entry name" value="PROTEIN_KINASE_DOM"/>
    <property type="match status" value="1"/>
</dbReference>
<dbReference type="Gene3D" id="1.10.510.10">
    <property type="entry name" value="Transferase(Phosphotransferase) domain 1"/>
    <property type="match status" value="1"/>
</dbReference>
<evidence type="ECO:0000256" key="2">
    <source>
        <dbReference type="ARBA" id="ARBA00038180"/>
    </source>
</evidence>
<evidence type="ECO:0000256" key="1">
    <source>
        <dbReference type="ARBA" id="ARBA00022443"/>
    </source>
</evidence>
<dbReference type="Pfam" id="PF00018">
    <property type="entry name" value="SH3_1"/>
    <property type="match status" value="2"/>
</dbReference>
<evidence type="ECO:0000256" key="3">
    <source>
        <dbReference type="PROSITE-ProRule" id="PRU00192"/>
    </source>
</evidence>
<dbReference type="SMART" id="SM00220">
    <property type="entry name" value="S_TKc"/>
    <property type="match status" value="1"/>
</dbReference>
<dbReference type="Gene3D" id="2.30.30.40">
    <property type="entry name" value="SH3 Domains"/>
    <property type="match status" value="2"/>
</dbReference>
<dbReference type="Pfam" id="PF00069">
    <property type="entry name" value="Pkinase"/>
    <property type="match status" value="1"/>
</dbReference>
<dbReference type="OrthoDB" id="27823at2759"/>
<dbReference type="SMART" id="SM00326">
    <property type="entry name" value="SH3"/>
    <property type="match status" value="2"/>
</dbReference>